<gene>
    <name evidence="1" type="ORF">AWB69_03224</name>
</gene>
<dbReference type="Proteomes" id="UP000054683">
    <property type="component" value="Unassembled WGS sequence"/>
</dbReference>
<evidence type="ECO:0000313" key="2">
    <source>
        <dbReference type="Proteomes" id="UP000054683"/>
    </source>
</evidence>
<dbReference type="EMBL" id="FCOK02000019">
    <property type="protein sequence ID" value="SAL34910.1"/>
    <property type="molecule type" value="Genomic_DNA"/>
</dbReference>
<reference evidence="1 2" key="1">
    <citation type="submission" date="2016-01" db="EMBL/GenBank/DDBJ databases">
        <authorList>
            <person name="Oliw E.H."/>
        </authorList>
    </citation>
    <scope>NUCLEOTIDE SEQUENCE [LARGE SCALE GENOMIC DNA]</scope>
    <source>
        <strain evidence="1">LMG 27134</strain>
    </source>
</reference>
<dbReference type="AlphaFoldDB" id="A0A158GTZ4"/>
<protein>
    <submittedName>
        <fullName evidence="1">Uncharacterized protein</fullName>
    </submittedName>
</protein>
<organism evidence="1 2">
    <name type="scientific">Caballeronia udeis</name>
    <dbReference type="NCBI Taxonomy" id="1232866"/>
    <lineage>
        <taxon>Bacteria</taxon>
        <taxon>Pseudomonadati</taxon>
        <taxon>Pseudomonadota</taxon>
        <taxon>Betaproteobacteria</taxon>
        <taxon>Burkholderiales</taxon>
        <taxon>Burkholderiaceae</taxon>
        <taxon>Caballeronia</taxon>
    </lineage>
</organism>
<sequence length="59" mass="6626">MSENRAVIHEERRRSLPRATTRHCLSVVLAGFKGTRITLFMIPLEETSQAGFCFSAMNG</sequence>
<proteinExistence type="predicted"/>
<name>A0A158GTZ4_9BURK</name>
<evidence type="ECO:0000313" key="1">
    <source>
        <dbReference type="EMBL" id="SAL34910.1"/>
    </source>
</evidence>
<accession>A0A158GTZ4</accession>